<comment type="caution">
    <text evidence="1">The sequence shown here is derived from an EMBL/GenBank/DDBJ whole genome shotgun (WGS) entry which is preliminary data.</text>
</comment>
<evidence type="ECO:0000313" key="1">
    <source>
        <dbReference type="EMBL" id="TGY93491.1"/>
    </source>
</evidence>
<gene>
    <name evidence="1" type="ORF">E5329_18450</name>
</gene>
<keyword evidence="1" id="KW-0812">Transmembrane</keyword>
<keyword evidence="1" id="KW-0472">Membrane</keyword>
<organism evidence="1 2">
    <name type="scientific">Petralouisia muris</name>
    <dbReference type="NCBI Taxonomy" id="3032872"/>
    <lineage>
        <taxon>Bacteria</taxon>
        <taxon>Bacillati</taxon>
        <taxon>Bacillota</taxon>
        <taxon>Clostridia</taxon>
        <taxon>Lachnospirales</taxon>
        <taxon>Lachnospiraceae</taxon>
        <taxon>Petralouisia</taxon>
    </lineage>
</organism>
<evidence type="ECO:0000313" key="2">
    <source>
        <dbReference type="Proteomes" id="UP000304953"/>
    </source>
</evidence>
<protein>
    <submittedName>
        <fullName evidence="1">Energy-coupling factor transporter transmembrane protein EcfT</fullName>
    </submittedName>
</protein>
<keyword evidence="2" id="KW-1185">Reference proteome</keyword>
<dbReference type="EMBL" id="SRYA01000043">
    <property type="protein sequence ID" value="TGY93491.1"/>
    <property type="molecule type" value="Genomic_DNA"/>
</dbReference>
<reference evidence="1" key="1">
    <citation type="submission" date="2019-04" db="EMBL/GenBank/DDBJ databases">
        <title>Microbes associate with the intestines of laboratory mice.</title>
        <authorList>
            <person name="Navarre W."/>
            <person name="Wong E."/>
            <person name="Huang K."/>
            <person name="Tropini C."/>
            <person name="Ng K."/>
            <person name="Yu B."/>
        </authorList>
    </citation>
    <scope>NUCLEOTIDE SEQUENCE</scope>
    <source>
        <strain evidence="1">NM01_1-7b</strain>
    </source>
</reference>
<proteinExistence type="predicted"/>
<sequence>MGIKFDFRTKLLVIVLMMSLVAVLTSDILIYTLLGLLCIYLLIQGFYRQTVKYFVVCCVFIVLRLYSDGNGVTFLMPEMFLFMILRILMMVMAAQPVLGMPPGEVVAVFKKIHAPNGIALPVTFTLRFFPTIRSEFSDVFASLRLRKLLSWRHPLDAMEYIVTPVIFRSSRIAEELAASAESRGISNPGVHSCRRKLLFRKRDWIMCVAAIAVTVMYFVLERTVAV</sequence>
<name>A0AC61RSD7_9FIRM</name>
<accession>A0AC61RSD7</accession>
<dbReference type="Proteomes" id="UP000304953">
    <property type="component" value="Unassembled WGS sequence"/>
</dbReference>